<feature type="domain" description="DUF3598" evidence="1">
    <location>
        <begin position="6"/>
        <end position="154"/>
    </location>
</feature>
<dbReference type="eggNOG" id="ENOG5030GGQ">
    <property type="taxonomic scope" value="Bacteria"/>
</dbReference>
<name>B8HPH4_CYAP4</name>
<dbReference type="InterPro" id="IPR022017">
    <property type="entry name" value="BFA1-like_DUF3598"/>
</dbReference>
<proteinExistence type="predicted"/>
<protein>
    <recommendedName>
        <fullName evidence="1">DUF3598 domain-containing protein</fullName>
    </recommendedName>
</protein>
<dbReference type="OrthoDB" id="457594at2"/>
<organism evidence="2">
    <name type="scientific">Cyanothece sp. (strain PCC 7425 / ATCC 29141)</name>
    <dbReference type="NCBI Taxonomy" id="395961"/>
    <lineage>
        <taxon>Bacteria</taxon>
        <taxon>Bacillati</taxon>
        <taxon>Cyanobacteriota</taxon>
        <taxon>Cyanophyceae</taxon>
        <taxon>Gomontiellales</taxon>
        <taxon>Cyanothecaceae</taxon>
        <taxon>Cyanothece</taxon>
    </lineage>
</organism>
<dbReference type="KEGG" id="cyn:Cyan7425_1465"/>
<dbReference type="STRING" id="395961.Cyan7425_1465"/>
<dbReference type="InterPro" id="IPR012674">
    <property type="entry name" value="Calycin"/>
</dbReference>
<dbReference type="EMBL" id="CP001344">
    <property type="protein sequence ID" value="ACL43835.1"/>
    <property type="molecule type" value="Genomic_DNA"/>
</dbReference>
<dbReference type="Gene3D" id="2.40.128.20">
    <property type="match status" value="1"/>
</dbReference>
<dbReference type="HOGENOM" id="CLU_1692998_0_0_3"/>
<evidence type="ECO:0000259" key="1">
    <source>
        <dbReference type="Pfam" id="PF12204"/>
    </source>
</evidence>
<accession>B8HPH4</accession>
<evidence type="ECO:0000313" key="2">
    <source>
        <dbReference type="EMBL" id="ACL43835.1"/>
    </source>
</evidence>
<dbReference type="Pfam" id="PF12204">
    <property type="entry name" value="DUF3598_N"/>
    <property type="match status" value="1"/>
</dbReference>
<dbReference type="AlphaFoldDB" id="B8HPH4"/>
<sequence length="156" mass="17529">MSEIANYQVFPKHVGHWEGTVRFLDAQLQETKHYKINQEFAAVAGKWVITNTYGFADGTSLTHSFDVIPTGKGQVEVHSTEARFSETRMKAGEYGEDTVIFQVINSTTGHIQESETITLIQENSAALPQKRVRTAQLFQPDGVFKGLLVIEERRIS</sequence>
<reference evidence="2" key="1">
    <citation type="submission" date="2009-01" db="EMBL/GenBank/DDBJ databases">
        <title>Complete sequence of chromosome Cyanothece sp. PCC 7425.</title>
        <authorList>
            <consortium name="US DOE Joint Genome Institute"/>
            <person name="Lucas S."/>
            <person name="Copeland A."/>
            <person name="Lapidus A."/>
            <person name="Glavina del Rio T."/>
            <person name="Dalin E."/>
            <person name="Tice H."/>
            <person name="Bruce D."/>
            <person name="Goodwin L."/>
            <person name="Pitluck S."/>
            <person name="Sims D."/>
            <person name="Meineke L."/>
            <person name="Brettin T."/>
            <person name="Detter J.C."/>
            <person name="Han C."/>
            <person name="Larimer F."/>
            <person name="Land M."/>
            <person name="Hauser L."/>
            <person name="Kyrpides N."/>
            <person name="Ovchinnikova G."/>
            <person name="Liberton M."/>
            <person name="Stoeckel J."/>
            <person name="Banerjee A."/>
            <person name="Singh A."/>
            <person name="Page L."/>
            <person name="Sato H."/>
            <person name="Zhao L."/>
            <person name="Sherman L."/>
            <person name="Pakrasi H."/>
            <person name="Richardson P."/>
        </authorList>
    </citation>
    <scope>NUCLEOTIDE SEQUENCE</scope>
    <source>
        <strain evidence="2">PCC 7425</strain>
    </source>
</reference>
<gene>
    <name evidence="2" type="ordered locus">Cyan7425_1465</name>
</gene>